<dbReference type="AlphaFoldDB" id="A0A1Q3DYV3"/>
<gene>
    <name evidence="2" type="ORF">LENED_001672</name>
</gene>
<accession>A0A1Q3DYV3</accession>
<dbReference type="Proteomes" id="UP000188533">
    <property type="component" value="Unassembled WGS sequence"/>
</dbReference>
<feature type="region of interest" description="Disordered" evidence="1">
    <location>
        <begin position="442"/>
        <end position="475"/>
    </location>
</feature>
<reference evidence="2 3" key="2">
    <citation type="submission" date="2017-02" db="EMBL/GenBank/DDBJ databases">
        <title>A genome survey and senescence transcriptome analysis in Lentinula edodes.</title>
        <authorList>
            <person name="Sakamoto Y."/>
            <person name="Nakade K."/>
            <person name="Sato S."/>
            <person name="Yoshida Y."/>
            <person name="Miyazaki K."/>
            <person name="Natsume S."/>
            <person name="Konno N."/>
        </authorList>
    </citation>
    <scope>NUCLEOTIDE SEQUENCE [LARGE SCALE GENOMIC DNA]</scope>
    <source>
        <strain evidence="2 3">NBRC 111202</strain>
    </source>
</reference>
<evidence type="ECO:0000313" key="3">
    <source>
        <dbReference type="Proteomes" id="UP000188533"/>
    </source>
</evidence>
<comment type="caution">
    <text evidence="2">The sequence shown here is derived from an EMBL/GenBank/DDBJ whole genome shotgun (WGS) entry which is preliminary data.</text>
</comment>
<dbReference type="EMBL" id="BDGU01000028">
    <property type="protein sequence ID" value="GAW00172.1"/>
    <property type="molecule type" value="Genomic_DNA"/>
</dbReference>
<keyword evidence="3" id="KW-1185">Reference proteome</keyword>
<proteinExistence type="predicted"/>
<evidence type="ECO:0000256" key="1">
    <source>
        <dbReference type="SAM" id="MobiDB-lite"/>
    </source>
</evidence>
<sequence length="509" mass="55392">MPIHIPPDVEDPTPRSIHSQRLSPRSPVVDSDPWLRLSAAQKHAGELAAQSSQLKASLEALKIESNSAEGAARKAKNDLDHVRSLANRQKRASADLELRVKARRDELIQCEAFAKALSEPDLLALARARSGLATSPETTSGQDFEESAVEAIREASSNDGGIWSKIVSLVIGPRAPDNYINTINMTLQARQELRSDLATFTAPNQLFLRIERWPNRKFRGMLFILHDLDPRPDGSSSQIDSSSSSGHLSSLASFNSNASRQGVPISHLWTGPKSLPEDIEPSHNSLTSAERALESFERICNRFSSASNLGSLQSISEESAFSNPTTNGPQIVVHISEELSSESLSSAGSMGDLDAQFATLHPELCLPVSKAPTFEGDMTLVESGSEESNQGLTHHENDMTLVEVDREEGLKAIIKEDASLEDGPLTKKSRLPFFKIPDRLSQMSKMTGSSSKKSLSSFRSRNSSSTISTVASKENNGPRSVKNFLVGIPGFKPILPLRIIKKDKLGTNI</sequence>
<feature type="compositionally biased region" description="Low complexity" evidence="1">
    <location>
        <begin position="442"/>
        <end position="473"/>
    </location>
</feature>
<feature type="region of interest" description="Disordered" evidence="1">
    <location>
        <begin position="1"/>
        <end position="31"/>
    </location>
</feature>
<evidence type="ECO:0000313" key="2">
    <source>
        <dbReference type="EMBL" id="GAW00172.1"/>
    </source>
</evidence>
<dbReference type="STRING" id="5353.A0A1Q3DYV3"/>
<organism evidence="2 3">
    <name type="scientific">Lentinula edodes</name>
    <name type="common">Shiitake mushroom</name>
    <name type="synonym">Lentinus edodes</name>
    <dbReference type="NCBI Taxonomy" id="5353"/>
    <lineage>
        <taxon>Eukaryota</taxon>
        <taxon>Fungi</taxon>
        <taxon>Dikarya</taxon>
        <taxon>Basidiomycota</taxon>
        <taxon>Agaricomycotina</taxon>
        <taxon>Agaricomycetes</taxon>
        <taxon>Agaricomycetidae</taxon>
        <taxon>Agaricales</taxon>
        <taxon>Marasmiineae</taxon>
        <taxon>Omphalotaceae</taxon>
        <taxon>Lentinula</taxon>
    </lineage>
</organism>
<reference evidence="2 3" key="1">
    <citation type="submission" date="2016-08" db="EMBL/GenBank/DDBJ databases">
        <authorList>
            <consortium name="Lentinula edodes genome sequencing consortium"/>
            <person name="Sakamoto Y."/>
            <person name="Nakade K."/>
            <person name="Sato S."/>
            <person name="Yoshida Y."/>
            <person name="Miyazaki K."/>
            <person name="Natsume S."/>
            <person name="Konno N."/>
        </authorList>
    </citation>
    <scope>NUCLEOTIDE SEQUENCE [LARGE SCALE GENOMIC DNA]</scope>
    <source>
        <strain evidence="2 3">NBRC 111202</strain>
    </source>
</reference>
<protein>
    <submittedName>
        <fullName evidence="2">Uncharacterized protein</fullName>
    </submittedName>
</protein>
<name>A0A1Q3DYV3_LENED</name>